<dbReference type="EMBL" id="LT841358">
    <property type="protein sequence ID" value="SMH71295.1"/>
    <property type="molecule type" value="Genomic_DNA"/>
</dbReference>
<sequence>MRESRSLIRNKLQGKAVQKSKTPLKPSTDLTKEELEAIERLESGKGKYRHFENAEDAIKWLHGKDRKSRK</sequence>
<proteinExistence type="predicted"/>
<gene>
    <name evidence="2" type="ORF">NCS_11102</name>
</gene>
<reference evidence="3" key="1">
    <citation type="submission" date="2017-03" db="EMBL/GenBank/DDBJ databases">
        <authorList>
            <person name="Herbold C."/>
        </authorList>
    </citation>
    <scope>NUCLEOTIDE SEQUENCE [LARGE SCALE GENOMIC DNA]</scope>
</reference>
<keyword evidence="3" id="KW-1185">Reference proteome</keyword>
<accession>A0A2H1FEV5</accession>
<name>A0A2H1FEV5_9ARCH</name>
<evidence type="ECO:0000313" key="2">
    <source>
        <dbReference type="EMBL" id="SMH71295.1"/>
    </source>
</evidence>
<protein>
    <submittedName>
        <fullName evidence="2">Uncharacterized protein</fullName>
    </submittedName>
</protein>
<feature type="region of interest" description="Disordered" evidence="1">
    <location>
        <begin position="1"/>
        <end position="26"/>
    </location>
</feature>
<organism evidence="2 3">
    <name type="scientific">Candidatus Nitrosotalea okcheonensis</name>
    <dbReference type="NCBI Taxonomy" id="1903276"/>
    <lineage>
        <taxon>Archaea</taxon>
        <taxon>Nitrososphaerota</taxon>
        <taxon>Nitrososphaeria</taxon>
        <taxon>Nitrosotaleales</taxon>
        <taxon>Nitrosotaleaceae</taxon>
        <taxon>Nitrosotalea</taxon>
    </lineage>
</organism>
<evidence type="ECO:0000313" key="3">
    <source>
        <dbReference type="Proteomes" id="UP000230607"/>
    </source>
</evidence>
<dbReference type="Proteomes" id="UP000230607">
    <property type="component" value="Chromosome 1"/>
</dbReference>
<evidence type="ECO:0000256" key="1">
    <source>
        <dbReference type="SAM" id="MobiDB-lite"/>
    </source>
</evidence>
<dbReference type="AlphaFoldDB" id="A0A2H1FEV5"/>